<dbReference type="GO" id="GO:0051260">
    <property type="term" value="P:protein homooligomerization"/>
    <property type="evidence" value="ECO:0007669"/>
    <property type="project" value="InterPro"/>
</dbReference>
<protein>
    <recommendedName>
        <fullName evidence="1">Potassium channel tetramerisation-type BTB domain-containing protein</fullName>
    </recommendedName>
</protein>
<accession>A0A7S4VIW2</accession>
<dbReference type="Gene3D" id="3.30.710.10">
    <property type="entry name" value="Potassium Channel Kv1.1, Chain A"/>
    <property type="match status" value="1"/>
</dbReference>
<dbReference type="Pfam" id="PF02214">
    <property type="entry name" value="BTB_2"/>
    <property type="match status" value="1"/>
</dbReference>
<evidence type="ECO:0000313" key="2">
    <source>
        <dbReference type="EMBL" id="CAE4613573.1"/>
    </source>
</evidence>
<proteinExistence type="predicted"/>
<dbReference type="EMBL" id="HBNS01023067">
    <property type="protein sequence ID" value="CAE4613573.1"/>
    <property type="molecule type" value="Transcribed_RNA"/>
</dbReference>
<name>A0A7S4VIW2_9STRA</name>
<evidence type="ECO:0000259" key="1">
    <source>
        <dbReference type="Pfam" id="PF02214"/>
    </source>
</evidence>
<sequence>MSSNNLTNDNNNSNRDNAIIDLSVSGTTFTVPRSILTDRQWMLSNIASDHANSDEDIKTVPWGTFHNGKYFIDTDPKAFRWILHFIRHGSLPRGVFESSIEADALLDVADYLCYEELVTYICGERKEVMEYEERVLKLEREHSTKVKQMNKRYRELIKCVAMRARVDSMRRKFRGPVVGPLGAYLKIVEGKEHLAEIAETAIGHGLGHFVVTNGEDRALFMKLRQDVNCSSRECGVLQLVSRIRHTLSNTILFF</sequence>
<feature type="domain" description="Potassium channel tetramerisation-type BTB" evidence="1">
    <location>
        <begin position="20"/>
        <end position="94"/>
    </location>
</feature>
<dbReference type="SUPFAM" id="SSF54695">
    <property type="entry name" value="POZ domain"/>
    <property type="match status" value="1"/>
</dbReference>
<reference evidence="2" key="1">
    <citation type="submission" date="2021-01" db="EMBL/GenBank/DDBJ databases">
        <authorList>
            <person name="Corre E."/>
            <person name="Pelletier E."/>
            <person name="Niang G."/>
            <person name="Scheremetjew M."/>
            <person name="Finn R."/>
            <person name="Kale V."/>
            <person name="Holt S."/>
            <person name="Cochrane G."/>
            <person name="Meng A."/>
            <person name="Brown T."/>
            <person name="Cohen L."/>
        </authorList>
    </citation>
    <scope>NUCLEOTIDE SEQUENCE</scope>
    <source>
        <strain evidence="2">GSO104</strain>
    </source>
</reference>
<dbReference type="InterPro" id="IPR011333">
    <property type="entry name" value="SKP1/BTB/POZ_sf"/>
</dbReference>
<gene>
    <name evidence="2" type="ORF">DBRI00130_LOCUS18224</name>
</gene>
<organism evidence="2">
    <name type="scientific">Ditylum brightwellii</name>
    <dbReference type="NCBI Taxonomy" id="49249"/>
    <lineage>
        <taxon>Eukaryota</taxon>
        <taxon>Sar</taxon>
        <taxon>Stramenopiles</taxon>
        <taxon>Ochrophyta</taxon>
        <taxon>Bacillariophyta</taxon>
        <taxon>Mediophyceae</taxon>
        <taxon>Lithodesmiophycidae</taxon>
        <taxon>Lithodesmiales</taxon>
        <taxon>Lithodesmiaceae</taxon>
        <taxon>Ditylum</taxon>
    </lineage>
</organism>
<dbReference type="InterPro" id="IPR003131">
    <property type="entry name" value="T1-type_BTB"/>
</dbReference>
<dbReference type="AlphaFoldDB" id="A0A7S4VIW2"/>